<keyword evidence="1" id="KW-0472">Membrane</keyword>
<protein>
    <submittedName>
        <fullName evidence="2">Putative RNA-directed DNA polymerase from transposon BS</fullName>
    </submittedName>
</protein>
<keyword evidence="2" id="KW-0808">Transferase</keyword>
<proteinExistence type="predicted"/>
<feature type="non-terminal residue" evidence="2">
    <location>
        <position position="122"/>
    </location>
</feature>
<dbReference type="EMBL" id="KK115737">
    <property type="protein sequence ID" value="KFM65874.1"/>
    <property type="molecule type" value="Genomic_DNA"/>
</dbReference>
<evidence type="ECO:0000313" key="3">
    <source>
        <dbReference type="Proteomes" id="UP000054359"/>
    </source>
</evidence>
<accession>A0A087TL85</accession>
<dbReference type="GO" id="GO:0003964">
    <property type="term" value="F:RNA-directed DNA polymerase activity"/>
    <property type="evidence" value="ECO:0007669"/>
    <property type="project" value="UniProtKB-KW"/>
</dbReference>
<dbReference type="AlphaFoldDB" id="A0A087TL85"/>
<reference evidence="2 3" key="1">
    <citation type="submission" date="2013-11" db="EMBL/GenBank/DDBJ databases">
        <title>Genome sequencing of Stegodyphus mimosarum.</title>
        <authorList>
            <person name="Bechsgaard J."/>
        </authorList>
    </citation>
    <scope>NUCLEOTIDE SEQUENCE [LARGE SCALE GENOMIC DNA]</scope>
</reference>
<sequence length="122" mass="13995">MSIYALIVKKSKLNIKVKKMLYISLIRPILLYAVPAWAAANKTERLKIDVLQNKILRSIVNAPWFVRNSQIHSDLGIEPIHNQILITAHNFFEAIKNSPYAAIRQLTDYDPTVESVVKRPRS</sequence>
<keyword evidence="2" id="KW-0548">Nucleotidyltransferase</keyword>
<name>A0A087TL85_STEMI</name>
<evidence type="ECO:0000313" key="2">
    <source>
        <dbReference type="EMBL" id="KFM65874.1"/>
    </source>
</evidence>
<keyword evidence="1" id="KW-0812">Transmembrane</keyword>
<keyword evidence="1" id="KW-1133">Transmembrane helix</keyword>
<organism evidence="2 3">
    <name type="scientific">Stegodyphus mimosarum</name>
    <name type="common">African social velvet spider</name>
    <dbReference type="NCBI Taxonomy" id="407821"/>
    <lineage>
        <taxon>Eukaryota</taxon>
        <taxon>Metazoa</taxon>
        <taxon>Ecdysozoa</taxon>
        <taxon>Arthropoda</taxon>
        <taxon>Chelicerata</taxon>
        <taxon>Arachnida</taxon>
        <taxon>Araneae</taxon>
        <taxon>Araneomorphae</taxon>
        <taxon>Entelegynae</taxon>
        <taxon>Eresoidea</taxon>
        <taxon>Eresidae</taxon>
        <taxon>Stegodyphus</taxon>
    </lineage>
</organism>
<feature type="transmembrane region" description="Helical" evidence="1">
    <location>
        <begin position="21"/>
        <end position="40"/>
    </location>
</feature>
<dbReference type="OrthoDB" id="6432094at2759"/>
<gene>
    <name evidence="2" type="ORF">X975_17672</name>
</gene>
<keyword evidence="2" id="KW-0695">RNA-directed DNA polymerase</keyword>
<evidence type="ECO:0000256" key="1">
    <source>
        <dbReference type="SAM" id="Phobius"/>
    </source>
</evidence>
<dbReference type="Proteomes" id="UP000054359">
    <property type="component" value="Unassembled WGS sequence"/>
</dbReference>
<dbReference type="OMA" id="LAFAPCK"/>
<keyword evidence="3" id="KW-1185">Reference proteome</keyword>